<dbReference type="EMBL" id="FWFJ01000031">
    <property type="protein sequence ID" value="SLN61961.1"/>
    <property type="molecule type" value="Genomic_DNA"/>
</dbReference>
<organism evidence="1 2">
    <name type="scientific">Roseovarius gaetbuli</name>
    <dbReference type="NCBI Taxonomy" id="1356575"/>
    <lineage>
        <taxon>Bacteria</taxon>
        <taxon>Pseudomonadati</taxon>
        <taxon>Pseudomonadota</taxon>
        <taxon>Alphaproteobacteria</taxon>
        <taxon>Rhodobacterales</taxon>
        <taxon>Roseobacteraceae</taxon>
        <taxon>Roseovarius</taxon>
    </lineage>
</organism>
<keyword evidence="2" id="KW-1185">Reference proteome</keyword>
<evidence type="ECO:0000313" key="2">
    <source>
        <dbReference type="Proteomes" id="UP000194012"/>
    </source>
</evidence>
<reference evidence="2" key="1">
    <citation type="submission" date="2017-03" db="EMBL/GenBank/DDBJ databases">
        <authorList>
            <person name="Rodrigo-Torres L."/>
            <person name="Arahal R.D."/>
            <person name="Lucena T."/>
        </authorList>
    </citation>
    <scope>NUCLEOTIDE SEQUENCE [LARGE SCALE GENOMIC DNA]</scope>
    <source>
        <strain evidence="2">CECT 8370</strain>
    </source>
</reference>
<dbReference type="AlphaFoldDB" id="A0A1X6ZUS7"/>
<protein>
    <submittedName>
        <fullName evidence="1">Uncharacterized protein</fullName>
    </submittedName>
</protein>
<dbReference type="SUPFAM" id="SSF55729">
    <property type="entry name" value="Acyl-CoA N-acyltransferases (Nat)"/>
    <property type="match status" value="1"/>
</dbReference>
<accession>A0A1X6ZUS7</accession>
<name>A0A1X6ZUS7_9RHOB</name>
<dbReference type="Proteomes" id="UP000194012">
    <property type="component" value="Unassembled WGS sequence"/>
</dbReference>
<evidence type="ECO:0000313" key="1">
    <source>
        <dbReference type="EMBL" id="SLN61961.1"/>
    </source>
</evidence>
<proteinExistence type="predicted"/>
<dbReference type="InterPro" id="IPR016181">
    <property type="entry name" value="Acyl_CoA_acyltransferase"/>
</dbReference>
<gene>
    <name evidence="1" type="ORF">ROG8370_02860</name>
</gene>
<sequence>MIPGQKRVIESLQTAIRMGAIKPRDGFADKDLRTWADGNDSALGFFFIYTDDVQGWISKKVRITVMATYRCQSTFRDKMCFEIALFVLPELRGRGLAQKILRSSLLVLHDGIRKRTDAPYYLWYSPKLTDGAGLAIGNKLVWDEVSEVRHTDGETYRICHKLCN</sequence>